<dbReference type="EMBL" id="CAADRA010005112">
    <property type="protein sequence ID" value="VFT84990.1"/>
    <property type="molecule type" value="Genomic_DNA"/>
</dbReference>
<dbReference type="Gene3D" id="3.30.30.30">
    <property type="match status" value="1"/>
</dbReference>
<dbReference type="GO" id="GO:0005524">
    <property type="term" value="F:ATP binding"/>
    <property type="evidence" value="ECO:0007669"/>
    <property type="project" value="UniProtKB-KW"/>
</dbReference>
<dbReference type="PRINTS" id="PR00301">
    <property type="entry name" value="HEATSHOCK70"/>
</dbReference>
<dbReference type="FunFam" id="3.90.640.10:FF:000010">
    <property type="entry name" value="heat shock 70 kDa protein 14"/>
    <property type="match status" value="1"/>
</dbReference>
<dbReference type="InterPro" id="IPR013126">
    <property type="entry name" value="Hsp_70_fam"/>
</dbReference>
<comment type="similarity">
    <text evidence="1 4">Belongs to the heat shock protein 70 family.</text>
</comment>
<dbReference type="EMBL" id="VJMH01005091">
    <property type="protein sequence ID" value="KAF0701399.1"/>
    <property type="molecule type" value="Genomic_DNA"/>
</dbReference>
<evidence type="ECO:0000256" key="1">
    <source>
        <dbReference type="ARBA" id="ARBA00007381"/>
    </source>
</evidence>
<evidence type="ECO:0000256" key="3">
    <source>
        <dbReference type="ARBA" id="ARBA00022840"/>
    </source>
</evidence>
<dbReference type="PANTHER" id="PTHR19375">
    <property type="entry name" value="HEAT SHOCK PROTEIN 70KDA"/>
    <property type="match status" value="1"/>
</dbReference>
<dbReference type="Gene3D" id="3.90.640.10">
    <property type="entry name" value="Actin, Chain A, domain 4"/>
    <property type="match status" value="1"/>
</dbReference>
<dbReference type="AlphaFoldDB" id="A0A485KJE9"/>
<keyword evidence="7" id="KW-1185">Reference proteome</keyword>
<keyword evidence="3 4" id="KW-0067">ATP-binding</keyword>
<dbReference type="SUPFAM" id="SSF100920">
    <property type="entry name" value="Heat shock protein 70kD (HSP70), peptide-binding domain"/>
    <property type="match status" value="1"/>
</dbReference>
<evidence type="ECO:0000313" key="5">
    <source>
        <dbReference type="EMBL" id="KAF0701399.1"/>
    </source>
</evidence>
<dbReference type="InterPro" id="IPR029047">
    <property type="entry name" value="HSP70_peptide-bd_sf"/>
</dbReference>
<evidence type="ECO:0000256" key="2">
    <source>
        <dbReference type="ARBA" id="ARBA00022741"/>
    </source>
</evidence>
<evidence type="ECO:0000313" key="6">
    <source>
        <dbReference type="EMBL" id="VFT84990.1"/>
    </source>
</evidence>
<dbReference type="Pfam" id="PF00012">
    <property type="entry name" value="HSP70"/>
    <property type="match status" value="1"/>
</dbReference>
<organism evidence="6 7">
    <name type="scientific">Aphanomyces stellatus</name>
    <dbReference type="NCBI Taxonomy" id="120398"/>
    <lineage>
        <taxon>Eukaryota</taxon>
        <taxon>Sar</taxon>
        <taxon>Stramenopiles</taxon>
        <taxon>Oomycota</taxon>
        <taxon>Saprolegniomycetes</taxon>
        <taxon>Saprolegniales</taxon>
        <taxon>Verrucalvaceae</taxon>
        <taxon>Aphanomyces</taxon>
    </lineage>
</organism>
<sequence length="527" mass="56096">MSQGAAIGIDLGSTFSRVAVWQGDTVTIIPNSDGNWKTPTCVSYRDQGQVVGELALARAMLHSTSTITNVMRWIGRKFNDPALQADILANRVVRGASPDDYVAITVESDGEMRAVSPIEVVSMILGELKHAAEASLGMPVTDAVIAIPSSFHHAQREAVREAAEMAGIHVLRILSAPTAAACTQAIESSQAQSTKYLGLVVDMGSATLDVALVQIENGIAEVTAVAGETHLGGDDVDARLEAHVVAMLEATHAGIAHNTRAMRKLRVACERAKRTLSSTASATLEIESLVGDVDFRTTITRTEVERLCTDVVVRVVACVESTLRDATTTQVDNVMLLGGSRHVPQIRTRLLQLFPGKIKDTSDDVHDFVVARGAAAHAAILTGRDSPSLHDVLVIDATSFPLGLEIAGGDMAIVIPRGSSTPTKRTVDVTTTTDNQVQVLLQVFEGDAARAFNNSFLGKLRLDGIPYMPAGMPRIQVTFEVDANSLVQVSAVETTSQTQRAIVITHVQGRPTTDTSAQVVFRDANGV</sequence>
<protein>
    <submittedName>
        <fullName evidence="6">Aste57867_8101 protein</fullName>
    </submittedName>
</protein>
<keyword evidence="2 4" id="KW-0547">Nucleotide-binding</keyword>
<reference evidence="6 7" key="1">
    <citation type="submission" date="2019-03" db="EMBL/GenBank/DDBJ databases">
        <authorList>
            <person name="Gaulin E."/>
            <person name="Dumas B."/>
        </authorList>
    </citation>
    <scope>NUCLEOTIDE SEQUENCE [LARGE SCALE GENOMIC DNA]</scope>
    <source>
        <strain evidence="6">CBS 568.67</strain>
    </source>
</reference>
<proteinExistence type="inferred from homology"/>
<dbReference type="Proteomes" id="UP000332933">
    <property type="component" value="Unassembled WGS sequence"/>
</dbReference>
<evidence type="ECO:0000256" key="4">
    <source>
        <dbReference type="RuleBase" id="RU003322"/>
    </source>
</evidence>
<evidence type="ECO:0000313" key="7">
    <source>
        <dbReference type="Proteomes" id="UP000332933"/>
    </source>
</evidence>
<reference evidence="5" key="2">
    <citation type="submission" date="2019-06" db="EMBL/GenBank/DDBJ databases">
        <title>Genomics analysis of Aphanomyces spp. identifies a new class of oomycete effector associated with host adaptation.</title>
        <authorList>
            <person name="Gaulin E."/>
        </authorList>
    </citation>
    <scope>NUCLEOTIDE SEQUENCE</scope>
    <source>
        <strain evidence="5">CBS 578.67</strain>
    </source>
</reference>
<dbReference type="Gene3D" id="2.60.34.10">
    <property type="entry name" value="Substrate Binding Domain Of DNAk, Chain A, domain 1"/>
    <property type="match status" value="1"/>
</dbReference>
<accession>A0A485KJE9</accession>
<gene>
    <name evidence="6" type="primary">Aste57867_8101</name>
    <name evidence="5" type="ORF">As57867_008071</name>
    <name evidence="6" type="ORF">ASTE57867_8101</name>
</gene>
<dbReference type="GO" id="GO:0140662">
    <property type="term" value="F:ATP-dependent protein folding chaperone"/>
    <property type="evidence" value="ECO:0007669"/>
    <property type="project" value="InterPro"/>
</dbReference>
<dbReference type="Gene3D" id="3.30.420.40">
    <property type="match status" value="2"/>
</dbReference>
<dbReference type="SUPFAM" id="SSF53067">
    <property type="entry name" value="Actin-like ATPase domain"/>
    <property type="match status" value="2"/>
</dbReference>
<name>A0A485KJE9_9STRA</name>
<dbReference type="InterPro" id="IPR043129">
    <property type="entry name" value="ATPase_NBD"/>
</dbReference>